<dbReference type="InterPro" id="IPR045155">
    <property type="entry name" value="Beta-lactam_cat"/>
</dbReference>
<protein>
    <submittedName>
        <fullName evidence="2">Serine hydrolase</fullName>
    </submittedName>
</protein>
<dbReference type="Gene3D" id="3.40.710.10">
    <property type="entry name" value="DD-peptidase/beta-lactamase superfamily"/>
    <property type="match status" value="1"/>
</dbReference>
<accession>A0ABV6RD07</accession>
<dbReference type="Pfam" id="PF13354">
    <property type="entry name" value="Beta-lactamase2"/>
    <property type="match status" value="1"/>
</dbReference>
<dbReference type="GO" id="GO:0016787">
    <property type="term" value="F:hydrolase activity"/>
    <property type="evidence" value="ECO:0007669"/>
    <property type="project" value="UniProtKB-KW"/>
</dbReference>
<keyword evidence="3" id="KW-1185">Reference proteome</keyword>
<dbReference type="EMBL" id="JBHLSV010000016">
    <property type="protein sequence ID" value="MFC0674871.1"/>
    <property type="molecule type" value="Genomic_DNA"/>
</dbReference>
<proteinExistence type="predicted"/>
<feature type="domain" description="Beta-lactamase class A catalytic" evidence="1">
    <location>
        <begin position="39"/>
        <end position="268"/>
    </location>
</feature>
<organism evidence="2 3">
    <name type="scientific">Brachybacterium hainanense</name>
    <dbReference type="NCBI Taxonomy" id="1541174"/>
    <lineage>
        <taxon>Bacteria</taxon>
        <taxon>Bacillati</taxon>
        <taxon>Actinomycetota</taxon>
        <taxon>Actinomycetes</taxon>
        <taxon>Micrococcales</taxon>
        <taxon>Dermabacteraceae</taxon>
        <taxon>Brachybacterium</taxon>
    </lineage>
</organism>
<dbReference type="RefSeq" id="WP_376981364.1">
    <property type="nucleotide sequence ID" value="NZ_JBHLSV010000016.1"/>
</dbReference>
<gene>
    <name evidence="2" type="ORF">ACFFF6_12965</name>
</gene>
<comment type="caution">
    <text evidence="2">The sequence shown here is derived from an EMBL/GenBank/DDBJ whole genome shotgun (WGS) entry which is preliminary data.</text>
</comment>
<dbReference type="SUPFAM" id="SSF56601">
    <property type="entry name" value="beta-lactamase/transpeptidase-like"/>
    <property type="match status" value="1"/>
</dbReference>
<evidence type="ECO:0000259" key="1">
    <source>
        <dbReference type="Pfam" id="PF13354"/>
    </source>
</evidence>
<dbReference type="PANTHER" id="PTHR35333">
    <property type="entry name" value="BETA-LACTAMASE"/>
    <property type="match status" value="1"/>
</dbReference>
<reference evidence="2 3" key="1">
    <citation type="submission" date="2024-09" db="EMBL/GenBank/DDBJ databases">
        <authorList>
            <person name="Sun Q."/>
            <person name="Mori K."/>
        </authorList>
    </citation>
    <scope>NUCLEOTIDE SEQUENCE [LARGE SCALE GENOMIC DNA]</scope>
    <source>
        <strain evidence="2 3">CICC 10874</strain>
    </source>
</reference>
<dbReference type="Proteomes" id="UP001589793">
    <property type="component" value="Unassembled WGS sequence"/>
</dbReference>
<evidence type="ECO:0000313" key="3">
    <source>
        <dbReference type="Proteomes" id="UP001589793"/>
    </source>
</evidence>
<sequence>MAEPSTPRSPDSLALGDVLRIADRVGIDVAVAAARADGRGPVLDHRAQEPWPGASLYKTLAALALVREAESALSSQVTVTDADRVPGGAGLSLLGDPVTLSWRDLMRSMLVGSDNTAAQVILRRVGVRAVDEVAGAAGMTGTRLGTAAQTIATTVAARRGEDGPAGTDRDDALLARAASDAVLGSTTTAADQLRLLQALWQGRLATPGGTDLVLGAMRNLVQRGRIASAFDHPGVHVAGRTGTWGPFRHESALIMHEGEVPIAVCVLTESLEIGRLLPAVDDGIGEIAAAVVGELRSIL</sequence>
<dbReference type="PANTHER" id="PTHR35333:SF3">
    <property type="entry name" value="BETA-LACTAMASE-TYPE TRANSPEPTIDASE FOLD CONTAINING PROTEIN"/>
    <property type="match status" value="1"/>
</dbReference>
<dbReference type="InterPro" id="IPR012338">
    <property type="entry name" value="Beta-lactam/transpept-like"/>
</dbReference>
<evidence type="ECO:0000313" key="2">
    <source>
        <dbReference type="EMBL" id="MFC0674871.1"/>
    </source>
</evidence>
<dbReference type="InterPro" id="IPR000871">
    <property type="entry name" value="Beta-lactam_class-A"/>
</dbReference>
<keyword evidence="2" id="KW-0378">Hydrolase</keyword>
<name>A0ABV6RD07_9MICO</name>